<organism evidence="1 2">
    <name type="scientific">Aspergillus avenaceus</name>
    <dbReference type="NCBI Taxonomy" id="36643"/>
    <lineage>
        <taxon>Eukaryota</taxon>
        <taxon>Fungi</taxon>
        <taxon>Dikarya</taxon>
        <taxon>Ascomycota</taxon>
        <taxon>Pezizomycotina</taxon>
        <taxon>Eurotiomycetes</taxon>
        <taxon>Eurotiomycetidae</taxon>
        <taxon>Eurotiales</taxon>
        <taxon>Aspergillaceae</taxon>
        <taxon>Aspergillus</taxon>
        <taxon>Aspergillus subgen. Circumdati</taxon>
    </lineage>
</organism>
<evidence type="ECO:0000313" key="2">
    <source>
        <dbReference type="Proteomes" id="UP000325780"/>
    </source>
</evidence>
<dbReference type="Gene3D" id="3.10.450.50">
    <property type="match status" value="1"/>
</dbReference>
<gene>
    <name evidence="1" type="ORF">BDV25DRAFT_128954</name>
</gene>
<dbReference type="PANTHER" id="PTHR38436">
    <property type="entry name" value="POLYKETIDE CYCLASE SNOAL-LIKE DOMAIN"/>
    <property type="match status" value="1"/>
</dbReference>
<evidence type="ECO:0000313" key="1">
    <source>
        <dbReference type="EMBL" id="KAE8151179.1"/>
    </source>
</evidence>
<dbReference type="SUPFAM" id="SSF54427">
    <property type="entry name" value="NTF2-like"/>
    <property type="match status" value="1"/>
</dbReference>
<name>A0A5N6TYL0_ASPAV</name>
<dbReference type="Proteomes" id="UP000325780">
    <property type="component" value="Unassembled WGS sequence"/>
</dbReference>
<sequence length="380" mass="42159">MSVPTCSTIKPGLSLLEPLSRKGIGPGMMIVLVPDDAPNPIAIQQGIPAPSLKWSEEGYTIVDIRGPAIEEEDVIGQALTYLSSHDKCEPKDDFGLVGRVTAAVVYMTVSDAAGVIFCAVPAVQHLAGPEEVLLKRTDKLMQYHYPATRSPLFALPMSTEFNSGMEAISHTRNLTFLKKHMNGPYFHLEAIWEEHTYYEFANRSVENTMNTMVLEPYVNHTPTITGGIGREDLTRFYRDHFIFTNPKDTKNELVSRTIGIDRVIDEFIMSFTHDTEVDCLIPGVPPTGRKLEISMVAVVNIRGDRLYHEHITWDQGTVLVQLGLLPDTVAFPPGPIDGKVHGKREIQLPVAGAETAAKMRDKNSVPSNEMLKRCHSLANR</sequence>
<proteinExistence type="predicted"/>
<reference evidence="1 2" key="1">
    <citation type="submission" date="2019-04" db="EMBL/GenBank/DDBJ databases">
        <title>Friends and foes A comparative genomics study of 23 Aspergillus species from section Flavi.</title>
        <authorList>
            <consortium name="DOE Joint Genome Institute"/>
            <person name="Kjaerbolling I."/>
            <person name="Vesth T."/>
            <person name="Frisvad J.C."/>
            <person name="Nybo J.L."/>
            <person name="Theobald S."/>
            <person name="Kildgaard S."/>
            <person name="Isbrandt T."/>
            <person name="Kuo A."/>
            <person name="Sato A."/>
            <person name="Lyhne E.K."/>
            <person name="Kogle M.E."/>
            <person name="Wiebenga A."/>
            <person name="Kun R.S."/>
            <person name="Lubbers R.J."/>
            <person name="Makela M.R."/>
            <person name="Barry K."/>
            <person name="Chovatia M."/>
            <person name="Clum A."/>
            <person name="Daum C."/>
            <person name="Haridas S."/>
            <person name="He G."/>
            <person name="LaButti K."/>
            <person name="Lipzen A."/>
            <person name="Mondo S."/>
            <person name="Riley R."/>
            <person name="Salamov A."/>
            <person name="Simmons B.A."/>
            <person name="Magnuson J.K."/>
            <person name="Henrissat B."/>
            <person name="Mortensen U.H."/>
            <person name="Larsen T.O."/>
            <person name="Devries R.P."/>
            <person name="Grigoriev I.V."/>
            <person name="Machida M."/>
            <person name="Baker S.E."/>
            <person name="Andersen M.R."/>
        </authorList>
    </citation>
    <scope>NUCLEOTIDE SEQUENCE [LARGE SCALE GENOMIC DNA]</scope>
    <source>
        <strain evidence="1 2">IBT 18842</strain>
    </source>
</reference>
<dbReference type="InterPro" id="IPR032710">
    <property type="entry name" value="NTF2-like_dom_sf"/>
</dbReference>
<dbReference type="OrthoDB" id="5440at2759"/>
<accession>A0A5N6TYL0</accession>
<keyword evidence="2" id="KW-1185">Reference proteome</keyword>
<dbReference type="PANTHER" id="PTHR38436:SF3">
    <property type="entry name" value="CARBOXYMETHYLENEBUTENOLIDASE-RELATED"/>
    <property type="match status" value="1"/>
</dbReference>
<dbReference type="InterPro" id="IPR009959">
    <property type="entry name" value="Cyclase_SnoaL-like"/>
</dbReference>
<protein>
    <submittedName>
        <fullName evidence="1">LEA domain protein</fullName>
    </submittedName>
</protein>
<dbReference type="GO" id="GO:0030638">
    <property type="term" value="P:polyketide metabolic process"/>
    <property type="evidence" value="ECO:0007669"/>
    <property type="project" value="InterPro"/>
</dbReference>
<dbReference type="AlphaFoldDB" id="A0A5N6TYL0"/>
<dbReference type="EMBL" id="ML742076">
    <property type="protein sequence ID" value="KAE8151179.1"/>
    <property type="molecule type" value="Genomic_DNA"/>
</dbReference>